<dbReference type="GO" id="GO:0003700">
    <property type="term" value="F:DNA-binding transcription factor activity"/>
    <property type="evidence" value="ECO:0007669"/>
    <property type="project" value="InterPro"/>
</dbReference>
<dbReference type="PANTHER" id="PTHR18964:SF169">
    <property type="entry name" value="N-ACETYLMANNOSAMINE KINASE"/>
    <property type="match status" value="1"/>
</dbReference>
<dbReference type="Pfam" id="PF01047">
    <property type="entry name" value="MarR"/>
    <property type="match status" value="1"/>
</dbReference>
<dbReference type="GO" id="GO:0009384">
    <property type="term" value="F:N-acylmannosamine kinase activity"/>
    <property type="evidence" value="ECO:0007669"/>
    <property type="project" value="TreeGrafter"/>
</dbReference>
<dbReference type="InterPro" id="IPR000600">
    <property type="entry name" value="ROK"/>
</dbReference>
<dbReference type="EMBL" id="JAEKPD010000009">
    <property type="protein sequence ID" value="MBJ3763233.1"/>
    <property type="molecule type" value="Genomic_DNA"/>
</dbReference>
<dbReference type="Gene3D" id="1.10.10.10">
    <property type="entry name" value="Winged helix-like DNA-binding domain superfamily/Winged helix DNA-binding domain"/>
    <property type="match status" value="1"/>
</dbReference>
<dbReference type="GO" id="GO:0019262">
    <property type="term" value="P:N-acetylneuraminate catabolic process"/>
    <property type="evidence" value="ECO:0007669"/>
    <property type="project" value="TreeGrafter"/>
</dbReference>
<gene>
    <name evidence="2" type="ORF">ILP92_10795</name>
</gene>
<organism evidence="2 3">
    <name type="scientific">Palleronia pontilimi</name>
    <dbReference type="NCBI Taxonomy" id="1964209"/>
    <lineage>
        <taxon>Bacteria</taxon>
        <taxon>Pseudomonadati</taxon>
        <taxon>Pseudomonadota</taxon>
        <taxon>Alphaproteobacteria</taxon>
        <taxon>Rhodobacterales</taxon>
        <taxon>Roseobacteraceae</taxon>
        <taxon>Palleronia</taxon>
    </lineage>
</organism>
<keyword evidence="3" id="KW-1185">Reference proteome</keyword>
<dbReference type="Pfam" id="PF00480">
    <property type="entry name" value="ROK"/>
    <property type="match status" value="1"/>
</dbReference>
<evidence type="ECO:0000313" key="2">
    <source>
        <dbReference type="EMBL" id="MBJ3763233.1"/>
    </source>
</evidence>
<protein>
    <submittedName>
        <fullName evidence="2">ROK family transcriptional regulator</fullName>
    </submittedName>
</protein>
<name>A0A934MCW3_9RHOB</name>
<proteinExistence type="predicted"/>
<dbReference type="SUPFAM" id="SSF46785">
    <property type="entry name" value="Winged helix' DNA-binding domain"/>
    <property type="match status" value="1"/>
</dbReference>
<reference evidence="2" key="1">
    <citation type="submission" date="2020-12" db="EMBL/GenBank/DDBJ databases">
        <title>Bacterial taxonomy.</title>
        <authorList>
            <person name="Pan X."/>
        </authorList>
    </citation>
    <scope>NUCLEOTIDE SEQUENCE</scope>
    <source>
        <strain evidence="2">KCTC 52957</strain>
    </source>
</reference>
<dbReference type="AlphaFoldDB" id="A0A934MCW3"/>
<dbReference type="PANTHER" id="PTHR18964">
    <property type="entry name" value="ROK (REPRESSOR, ORF, KINASE) FAMILY"/>
    <property type="match status" value="1"/>
</dbReference>
<sequence>MNSEFATSFVLGAAQSGLREFNERLLLTILRQLGPLAGTKLAAHAQLSAQTVSVILRKLESENLLIRGAPQRGKVGKPQIPMALNAAGALSIGLKVGRRSADVALMDFTGCVRDRRTLHYPFPRPDEIFDFLETAITQMTGHLPAPLADRICGIGIAIPFELWKWTDVLGASAQDMLAWRDLDPSKRVAQFSDLPVSVINDATAACHAENALGNPAGLANYAYFFMGAFIGGGIVLDRAVYSGHFKNAGALGSLQISDTRGAPRQLLDSASLNVLGDAIRKAGGDPSDLRRNMDDWSAHAPLVDAWCATAAKDIARASLSACAVIDFEAIVIDGAIPTDLRSQLVERVGHEIAKLDGRGLVVPKILPGSIGADARVIGAAHVPLQARYFLHSNATLAGSDDAQT</sequence>
<evidence type="ECO:0000259" key="1">
    <source>
        <dbReference type="Pfam" id="PF01047"/>
    </source>
</evidence>
<feature type="domain" description="HTH marR-type" evidence="1">
    <location>
        <begin position="25"/>
        <end position="67"/>
    </location>
</feature>
<dbReference type="RefSeq" id="WP_198916407.1">
    <property type="nucleotide sequence ID" value="NZ_JAEKPD010000009.1"/>
</dbReference>
<dbReference type="Gene3D" id="3.30.420.40">
    <property type="match status" value="2"/>
</dbReference>
<comment type="caution">
    <text evidence="2">The sequence shown here is derived from an EMBL/GenBank/DDBJ whole genome shotgun (WGS) entry which is preliminary data.</text>
</comment>
<dbReference type="InterPro" id="IPR000835">
    <property type="entry name" value="HTH_MarR-typ"/>
</dbReference>
<accession>A0A934MCW3</accession>
<dbReference type="InterPro" id="IPR043129">
    <property type="entry name" value="ATPase_NBD"/>
</dbReference>
<evidence type="ECO:0000313" key="3">
    <source>
        <dbReference type="Proteomes" id="UP000642488"/>
    </source>
</evidence>
<dbReference type="InterPro" id="IPR036388">
    <property type="entry name" value="WH-like_DNA-bd_sf"/>
</dbReference>
<dbReference type="SUPFAM" id="SSF53067">
    <property type="entry name" value="Actin-like ATPase domain"/>
    <property type="match status" value="1"/>
</dbReference>
<dbReference type="InterPro" id="IPR036390">
    <property type="entry name" value="WH_DNA-bd_sf"/>
</dbReference>
<dbReference type="Proteomes" id="UP000642488">
    <property type="component" value="Unassembled WGS sequence"/>
</dbReference>